<dbReference type="InterPro" id="IPR027493">
    <property type="entry name" value="Ribosomal_bL31_B"/>
</dbReference>
<dbReference type="Proteomes" id="UP001209713">
    <property type="component" value="Unassembled WGS sequence"/>
</dbReference>
<evidence type="ECO:0000256" key="4">
    <source>
        <dbReference type="ARBA" id="ARBA00023274"/>
    </source>
</evidence>
<dbReference type="HAMAP" id="MF_00502">
    <property type="entry name" value="Ribosomal_bL31_2"/>
    <property type="match status" value="1"/>
</dbReference>
<evidence type="ECO:0000313" key="6">
    <source>
        <dbReference type="EMBL" id="MCV2403604.1"/>
    </source>
</evidence>
<dbReference type="InterPro" id="IPR042105">
    <property type="entry name" value="Ribosomal_bL31_sf"/>
</dbReference>
<evidence type="ECO:0000313" key="7">
    <source>
        <dbReference type="Proteomes" id="UP001209713"/>
    </source>
</evidence>
<keyword evidence="4 5" id="KW-0687">Ribonucleoprotein</keyword>
<dbReference type="SUPFAM" id="SSF143800">
    <property type="entry name" value="L28p-like"/>
    <property type="match status" value="1"/>
</dbReference>
<gene>
    <name evidence="5" type="primary">rpmE2</name>
    <name evidence="6" type="ORF">OFY17_12050</name>
</gene>
<dbReference type="NCBIfam" id="TIGR00105">
    <property type="entry name" value="L31"/>
    <property type="match status" value="1"/>
</dbReference>
<dbReference type="InterPro" id="IPR002150">
    <property type="entry name" value="Ribosomal_bL31"/>
</dbReference>
<dbReference type="Gene3D" id="4.10.830.30">
    <property type="entry name" value="Ribosomal protein L31"/>
    <property type="match status" value="1"/>
</dbReference>
<dbReference type="PANTHER" id="PTHR33280:SF1">
    <property type="entry name" value="LARGE RIBOSOMAL SUBUNIT PROTEIN BL31C"/>
    <property type="match status" value="1"/>
</dbReference>
<evidence type="ECO:0000256" key="2">
    <source>
        <dbReference type="ARBA" id="ARBA00011838"/>
    </source>
</evidence>
<keyword evidence="3 5" id="KW-0689">Ribosomal protein</keyword>
<evidence type="ECO:0000256" key="3">
    <source>
        <dbReference type="ARBA" id="ARBA00022980"/>
    </source>
</evidence>
<dbReference type="PRINTS" id="PR01249">
    <property type="entry name" value="RIBOSOMALL31"/>
</dbReference>
<dbReference type="RefSeq" id="WP_263530981.1">
    <property type="nucleotide sequence ID" value="NZ_JAOVZB010000005.1"/>
</dbReference>
<evidence type="ECO:0000256" key="1">
    <source>
        <dbReference type="ARBA" id="ARBA00008196"/>
    </source>
</evidence>
<dbReference type="PROSITE" id="PS01143">
    <property type="entry name" value="RIBOSOMAL_L31"/>
    <property type="match status" value="1"/>
</dbReference>
<proteinExistence type="inferred from homology"/>
<organism evidence="6 7">
    <name type="scientific">Marinomonas sargassi</name>
    <dbReference type="NCBI Taxonomy" id="2984494"/>
    <lineage>
        <taxon>Bacteria</taxon>
        <taxon>Pseudomonadati</taxon>
        <taxon>Pseudomonadota</taxon>
        <taxon>Gammaproteobacteria</taxon>
        <taxon>Oceanospirillales</taxon>
        <taxon>Oceanospirillaceae</taxon>
        <taxon>Marinomonas</taxon>
    </lineage>
</organism>
<dbReference type="EMBL" id="JAOVZB010000005">
    <property type="protein sequence ID" value="MCV2403604.1"/>
    <property type="molecule type" value="Genomic_DNA"/>
</dbReference>
<comment type="similarity">
    <text evidence="1 5">Belongs to the bacterial ribosomal protein bL31 family. Type B subfamily.</text>
</comment>
<dbReference type="NCBIfam" id="NF002462">
    <property type="entry name" value="PRK01678.1"/>
    <property type="match status" value="1"/>
</dbReference>
<dbReference type="InterPro" id="IPR034704">
    <property type="entry name" value="Ribosomal_bL28/bL31-like_sf"/>
</dbReference>
<accession>A0ABT2YVJ6</accession>
<sequence>MKANIHPEYRKVLFHDTSEDTYFLIGSTLKTTQTMKWTDGEEYPYQTIDISSASHPYYTGKQRSTELEGRVQNFKRRFGSRSAKRSSK</sequence>
<protein>
    <recommendedName>
        <fullName evidence="5">Large ribosomal subunit protein bL31B</fullName>
    </recommendedName>
</protein>
<dbReference type="Pfam" id="PF01197">
    <property type="entry name" value="Ribosomal_L31"/>
    <property type="match status" value="1"/>
</dbReference>
<evidence type="ECO:0000256" key="5">
    <source>
        <dbReference type="HAMAP-Rule" id="MF_00502"/>
    </source>
</evidence>
<comment type="subunit">
    <text evidence="2 5">Part of the 50S ribosomal subunit.</text>
</comment>
<dbReference type="PANTHER" id="PTHR33280">
    <property type="entry name" value="50S RIBOSOMAL PROTEIN L31, CHLOROPLASTIC"/>
    <property type="match status" value="1"/>
</dbReference>
<dbReference type="GO" id="GO:0005840">
    <property type="term" value="C:ribosome"/>
    <property type="evidence" value="ECO:0007669"/>
    <property type="project" value="UniProtKB-KW"/>
</dbReference>
<name>A0ABT2YVJ6_9GAMM</name>
<keyword evidence="7" id="KW-1185">Reference proteome</keyword>
<reference evidence="6 7" key="1">
    <citation type="submission" date="2022-10" db="EMBL/GenBank/DDBJ databases">
        <title>Marinomonas transparenta sp. nov. and Marinomonas sargassi sp. nov., isolated from marine alga (Sargassum natans (L.) Gaillon).</title>
        <authorList>
            <person name="Wang Y."/>
        </authorList>
    </citation>
    <scope>NUCLEOTIDE SEQUENCE [LARGE SCALE GENOMIC DNA]</scope>
    <source>
        <strain evidence="6 7">C2222</strain>
    </source>
</reference>
<comment type="caution">
    <text evidence="6">The sequence shown here is derived from an EMBL/GenBank/DDBJ whole genome shotgun (WGS) entry which is preliminary data.</text>
</comment>